<dbReference type="EMBL" id="KN834093">
    <property type="protein sequence ID" value="KIK12320.1"/>
    <property type="molecule type" value="Genomic_DNA"/>
</dbReference>
<evidence type="ECO:0000313" key="3">
    <source>
        <dbReference type="Proteomes" id="UP000054018"/>
    </source>
</evidence>
<sequence length="163" mass="17885">MGRFDARDGDRKSNVSTGDRSPPTRPTISQLNTGVGDRKSDVSTGDRSLPMRPTVGQPNTGDGDRKSDVSTGNRSPPTRPTISQLNTGYDDRKTSVSMGDKSPPTWQMAGQLERSALGKSIVITALHHFPQQAAPPKSLPLLHSRLTWLIERFFRLELPPRPD</sequence>
<evidence type="ECO:0000313" key="2">
    <source>
        <dbReference type="EMBL" id="KIK12320.1"/>
    </source>
</evidence>
<accession>A0A0C9XJ07</accession>
<keyword evidence="3" id="KW-1185">Reference proteome</keyword>
<organism evidence="2 3">
    <name type="scientific">Pisolithus microcarpus 441</name>
    <dbReference type="NCBI Taxonomy" id="765257"/>
    <lineage>
        <taxon>Eukaryota</taxon>
        <taxon>Fungi</taxon>
        <taxon>Dikarya</taxon>
        <taxon>Basidiomycota</taxon>
        <taxon>Agaricomycotina</taxon>
        <taxon>Agaricomycetes</taxon>
        <taxon>Agaricomycetidae</taxon>
        <taxon>Boletales</taxon>
        <taxon>Sclerodermatineae</taxon>
        <taxon>Pisolithaceae</taxon>
        <taxon>Pisolithus</taxon>
    </lineage>
</organism>
<reference evidence="3" key="2">
    <citation type="submission" date="2015-01" db="EMBL/GenBank/DDBJ databases">
        <title>Evolutionary Origins and Diversification of the Mycorrhizal Mutualists.</title>
        <authorList>
            <consortium name="DOE Joint Genome Institute"/>
            <consortium name="Mycorrhizal Genomics Consortium"/>
            <person name="Kohler A."/>
            <person name="Kuo A."/>
            <person name="Nagy L.G."/>
            <person name="Floudas D."/>
            <person name="Copeland A."/>
            <person name="Barry K.W."/>
            <person name="Cichocki N."/>
            <person name="Veneault-Fourrey C."/>
            <person name="LaButti K."/>
            <person name="Lindquist E.A."/>
            <person name="Lipzen A."/>
            <person name="Lundell T."/>
            <person name="Morin E."/>
            <person name="Murat C."/>
            <person name="Riley R."/>
            <person name="Ohm R."/>
            <person name="Sun H."/>
            <person name="Tunlid A."/>
            <person name="Henrissat B."/>
            <person name="Grigoriev I.V."/>
            <person name="Hibbett D.S."/>
            <person name="Martin F."/>
        </authorList>
    </citation>
    <scope>NUCLEOTIDE SEQUENCE [LARGE SCALE GENOMIC DNA]</scope>
    <source>
        <strain evidence="3">441</strain>
    </source>
</reference>
<protein>
    <submittedName>
        <fullName evidence="2">Uncharacterized protein</fullName>
    </submittedName>
</protein>
<proteinExistence type="predicted"/>
<dbReference type="HOGENOM" id="CLU_138081_0_0_1"/>
<feature type="compositionally biased region" description="Basic and acidic residues" evidence="1">
    <location>
        <begin position="1"/>
        <end position="13"/>
    </location>
</feature>
<gene>
    <name evidence="2" type="ORF">PISMIDRAFT_18814</name>
</gene>
<dbReference type="Proteomes" id="UP000054018">
    <property type="component" value="Unassembled WGS sequence"/>
</dbReference>
<reference evidence="2 3" key="1">
    <citation type="submission" date="2014-04" db="EMBL/GenBank/DDBJ databases">
        <authorList>
            <consortium name="DOE Joint Genome Institute"/>
            <person name="Kuo A."/>
            <person name="Kohler A."/>
            <person name="Costa M.D."/>
            <person name="Nagy L.G."/>
            <person name="Floudas D."/>
            <person name="Copeland A."/>
            <person name="Barry K.W."/>
            <person name="Cichocki N."/>
            <person name="Veneault-Fourrey C."/>
            <person name="LaButti K."/>
            <person name="Lindquist E.A."/>
            <person name="Lipzen A."/>
            <person name="Lundell T."/>
            <person name="Morin E."/>
            <person name="Murat C."/>
            <person name="Sun H."/>
            <person name="Tunlid A."/>
            <person name="Henrissat B."/>
            <person name="Grigoriev I.V."/>
            <person name="Hibbett D.S."/>
            <person name="Martin F."/>
            <person name="Nordberg H.P."/>
            <person name="Cantor M.N."/>
            <person name="Hua S.X."/>
        </authorList>
    </citation>
    <scope>NUCLEOTIDE SEQUENCE [LARGE SCALE GENOMIC DNA]</scope>
    <source>
        <strain evidence="2 3">441</strain>
    </source>
</reference>
<feature type="compositionally biased region" description="Polar residues" evidence="1">
    <location>
        <begin position="69"/>
        <end position="87"/>
    </location>
</feature>
<evidence type="ECO:0000256" key="1">
    <source>
        <dbReference type="SAM" id="MobiDB-lite"/>
    </source>
</evidence>
<dbReference type="AlphaFoldDB" id="A0A0C9XJ07"/>
<feature type="region of interest" description="Disordered" evidence="1">
    <location>
        <begin position="1"/>
        <end position="104"/>
    </location>
</feature>
<name>A0A0C9XJ07_9AGAM</name>